<evidence type="ECO:0008006" key="3">
    <source>
        <dbReference type="Google" id="ProtNLM"/>
    </source>
</evidence>
<accession>A0A0L6UFT2</accession>
<evidence type="ECO:0000313" key="2">
    <source>
        <dbReference type="Proteomes" id="UP000037035"/>
    </source>
</evidence>
<evidence type="ECO:0000313" key="1">
    <source>
        <dbReference type="EMBL" id="KNZ47399.1"/>
    </source>
</evidence>
<dbReference type="VEuPathDB" id="FungiDB:VP01_6426g1"/>
<dbReference type="EMBL" id="LAVV01011748">
    <property type="protein sequence ID" value="KNZ47399.1"/>
    <property type="molecule type" value="Genomic_DNA"/>
</dbReference>
<dbReference type="AlphaFoldDB" id="A0A0L6UFT2"/>
<keyword evidence="2" id="KW-1185">Reference proteome</keyword>
<name>A0A0L6UFT2_9BASI</name>
<sequence>GPAQHPLDPTAIVGDKISLTVRGFLQSCKLLFFNDPTSLPMVQIISGTPPKSISLLSHQQLGPIQTKIVHLLNSLSMKDNGKVLTYIAQFRTLQSRIDWNDTAFAFHFQKGLPSCITDQLALTRPRLKTLQQLINQIIELDNCYHNKIRCLKDKNKLISKPFTPSASTSAPRLRKPTKIALVLNKEGKINLEERVRREREGLFLYCGGKHELDSCVKYITREAAKVVKK</sequence>
<gene>
    <name evidence="1" type="ORF">VP01_6426g1</name>
</gene>
<organism evidence="1 2">
    <name type="scientific">Puccinia sorghi</name>
    <dbReference type="NCBI Taxonomy" id="27349"/>
    <lineage>
        <taxon>Eukaryota</taxon>
        <taxon>Fungi</taxon>
        <taxon>Dikarya</taxon>
        <taxon>Basidiomycota</taxon>
        <taxon>Pucciniomycotina</taxon>
        <taxon>Pucciniomycetes</taxon>
        <taxon>Pucciniales</taxon>
        <taxon>Pucciniaceae</taxon>
        <taxon>Puccinia</taxon>
    </lineage>
</organism>
<reference evidence="1 2" key="1">
    <citation type="submission" date="2015-08" db="EMBL/GenBank/DDBJ databases">
        <title>Next Generation Sequencing and Analysis of the Genome of Puccinia sorghi L Schw, the Causal Agent of Maize Common Rust.</title>
        <authorList>
            <person name="Rochi L."/>
            <person name="Burguener G."/>
            <person name="Darino M."/>
            <person name="Turjanski A."/>
            <person name="Kreff E."/>
            <person name="Dieguez M.J."/>
            <person name="Sacco F."/>
        </authorList>
    </citation>
    <scope>NUCLEOTIDE SEQUENCE [LARGE SCALE GENOMIC DNA]</scope>
    <source>
        <strain evidence="1 2">RO10H11247</strain>
    </source>
</reference>
<protein>
    <recommendedName>
        <fullName evidence="3">Retrotransposon gag domain-containing protein</fullName>
    </recommendedName>
</protein>
<proteinExistence type="predicted"/>
<dbReference type="Proteomes" id="UP000037035">
    <property type="component" value="Unassembled WGS sequence"/>
</dbReference>
<feature type="non-terminal residue" evidence="1">
    <location>
        <position position="1"/>
    </location>
</feature>
<comment type="caution">
    <text evidence="1">The sequence shown here is derived from an EMBL/GenBank/DDBJ whole genome shotgun (WGS) entry which is preliminary data.</text>
</comment>